<comment type="function">
    <text evidence="6">Catalyzes the deamination of adenosine to inosine at the wobble position 34 of tRNA(Arg2).</text>
</comment>
<feature type="binding site" evidence="6">
    <location>
        <position position="58"/>
    </location>
    <ligand>
        <name>Zn(2+)</name>
        <dbReference type="ChEBI" id="CHEBI:29105"/>
        <note>catalytic</note>
    </ligand>
</feature>
<feature type="binding site" evidence="6">
    <location>
        <position position="88"/>
    </location>
    <ligand>
        <name>Zn(2+)</name>
        <dbReference type="ChEBI" id="CHEBI:29105"/>
        <note>catalytic</note>
    </ligand>
</feature>
<evidence type="ECO:0000256" key="6">
    <source>
        <dbReference type="HAMAP-Rule" id="MF_00972"/>
    </source>
</evidence>
<gene>
    <name evidence="6 8" type="primary">tadA</name>
    <name evidence="8" type="ORF">ACFOEK_04200</name>
</gene>
<dbReference type="RefSeq" id="WP_386716613.1">
    <property type="nucleotide sequence ID" value="NZ_JBHRSZ010000002.1"/>
</dbReference>
<dbReference type="InterPro" id="IPR028883">
    <property type="entry name" value="tRNA_aden_deaminase"/>
</dbReference>
<evidence type="ECO:0000256" key="3">
    <source>
        <dbReference type="ARBA" id="ARBA00022801"/>
    </source>
</evidence>
<evidence type="ECO:0000256" key="4">
    <source>
        <dbReference type="ARBA" id="ARBA00022833"/>
    </source>
</evidence>
<comment type="similarity">
    <text evidence="6">Belongs to the cytidine and deoxycytidylate deaminase family.</text>
</comment>
<dbReference type="Proteomes" id="UP001595476">
    <property type="component" value="Unassembled WGS sequence"/>
</dbReference>
<keyword evidence="9" id="KW-1185">Reference proteome</keyword>
<feature type="binding site" evidence="6">
    <location>
        <position position="91"/>
    </location>
    <ligand>
        <name>Zn(2+)</name>
        <dbReference type="ChEBI" id="CHEBI:29105"/>
        <note>catalytic</note>
    </ligand>
</feature>
<keyword evidence="4 6" id="KW-0862">Zinc</keyword>
<dbReference type="NCBIfam" id="NF008113">
    <property type="entry name" value="PRK10860.1"/>
    <property type="match status" value="1"/>
</dbReference>
<proteinExistence type="inferred from homology"/>
<dbReference type="EC" id="3.5.4.33" evidence="6"/>
<evidence type="ECO:0000256" key="2">
    <source>
        <dbReference type="ARBA" id="ARBA00022723"/>
    </source>
</evidence>
<dbReference type="HAMAP" id="MF_00972">
    <property type="entry name" value="tRNA_aden_deaminase"/>
    <property type="match status" value="1"/>
</dbReference>
<evidence type="ECO:0000256" key="5">
    <source>
        <dbReference type="ARBA" id="ARBA00048045"/>
    </source>
</evidence>
<dbReference type="SUPFAM" id="SSF53927">
    <property type="entry name" value="Cytidine deaminase-like"/>
    <property type="match status" value="1"/>
</dbReference>
<evidence type="ECO:0000259" key="7">
    <source>
        <dbReference type="PROSITE" id="PS51747"/>
    </source>
</evidence>
<accession>A0ABV7HCE6</accession>
<dbReference type="Pfam" id="PF00383">
    <property type="entry name" value="dCMP_cyt_deam_1"/>
    <property type="match status" value="1"/>
</dbReference>
<protein>
    <recommendedName>
        <fullName evidence="6">tRNA-specific adenosine deaminase</fullName>
        <ecNumber evidence="6">3.5.4.33</ecNumber>
    </recommendedName>
</protein>
<reference evidence="9" key="1">
    <citation type="journal article" date="2019" name="Int. J. Syst. Evol. Microbiol.">
        <title>The Global Catalogue of Microorganisms (GCM) 10K type strain sequencing project: providing services to taxonomists for standard genome sequencing and annotation.</title>
        <authorList>
            <consortium name="The Broad Institute Genomics Platform"/>
            <consortium name="The Broad Institute Genome Sequencing Center for Infectious Disease"/>
            <person name="Wu L."/>
            <person name="Ma J."/>
        </authorList>
    </citation>
    <scope>NUCLEOTIDE SEQUENCE [LARGE SCALE GENOMIC DNA]</scope>
    <source>
        <strain evidence="9">KCTC 52438</strain>
    </source>
</reference>
<dbReference type="PANTHER" id="PTHR11079">
    <property type="entry name" value="CYTOSINE DEAMINASE FAMILY MEMBER"/>
    <property type="match status" value="1"/>
</dbReference>
<evidence type="ECO:0000313" key="8">
    <source>
        <dbReference type="EMBL" id="MFC3150218.1"/>
    </source>
</evidence>
<dbReference type="Gene3D" id="3.40.140.10">
    <property type="entry name" value="Cytidine Deaminase, domain 2"/>
    <property type="match status" value="1"/>
</dbReference>
<comment type="subunit">
    <text evidence="6">Homodimer.</text>
</comment>
<comment type="cofactor">
    <cofactor evidence="6">
        <name>Zn(2+)</name>
        <dbReference type="ChEBI" id="CHEBI:29105"/>
    </cofactor>
    <text evidence="6">Binds 1 zinc ion per subunit.</text>
</comment>
<dbReference type="CDD" id="cd01285">
    <property type="entry name" value="nucleoside_deaminase"/>
    <property type="match status" value="1"/>
</dbReference>
<keyword evidence="2 6" id="KW-0479">Metal-binding</keyword>
<comment type="catalytic activity">
    <reaction evidence="5 6">
        <text>adenosine(34) in tRNA + H2O + H(+) = inosine(34) in tRNA + NH4(+)</text>
        <dbReference type="Rhea" id="RHEA:43168"/>
        <dbReference type="Rhea" id="RHEA-COMP:10373"/>
        <dbReference type="Rhea" id="RHEA-COMP:10374"/>
        <dbReference type="ChEBI" id="CHEBI:15377"/>
        <dbReference type="ChEBI" id="CHEBI:15378"/>
        <dbReference type="ChEBI" id="CHEBI:28938"/>
        <dbReference type="ChEBI" id="CHEBI:74411"/>
        <dbReference type="ChEBI" id="CHEBI:82852"/>
        <dbReference type="EC" id="3.5.4.33"/>
    </reaction>
</comment>
<dbReference type="PROSITE" id="PS51747">
    <property type="entry name" value="CYT_DCMP_DEAMINASES_2"/>
    <property type="match status" value="1"/>
</dbReference>
<evidence type="ECO:0000313" key="9">
    <source>
        <dbReference type="Proteomes" id="UP001595476"/>
    </source>
</evidence>
<evidence type="ECO:0000256" key="1">
    <source>
        <dbReference type="ARBA" id="ARBA00022694"/>
    </source>
</evidence>
<dbReference type="EMBL" id="JBHRSZ010000002">
    <property type="protein sequence ID" value="MFC3150218.1"/>
    <property type="molecule type" value="Genomic_DNA"/>
</dbReference>
<feature type="domain" description="CMP/dCMP-type deaminase" evidence="7">
    <location>
        <begin position="7"/>
        <end position="116"/>
    </location>
</feature>
<dbReference type="InterPro" id="IPR002125">
    <property type="entry name" value="CMP_dCMP_dom"/>
</dbReference>
<feature type="active site" description="Proton donor" evidence="6">
    <location>
        <position position="60"/>
    </location>
</feature>
<dbReference type="InterPro" id="IPR016193">
    <property type="entry name" value="Cytidine_deaminase-like"/>
</dbReference>
<comment type="caution">
    <text evidence="8">The sequence shown here is derived from an EMBL/GenBank/DDBJ whole genome shotgun (WGS) entry which is preliminary data.</text>
</comment>
<sequence>MTTNQLTQDQYWMKQALKLGVNAWFEGEVPVGAVLVRDNVIIGQGWNRPITSSDPTAHAEIQCLRDAAQRIDNYRLVDTTLYVTVEPCAMCAGAIIHSRVSRVVFGASEPKAGAVCSHQQMFDQPQFNHMVEWQGGVLESSARVLMQNFFKYRRKPSMLRYQEYLALYQEL</sequence>
<dbReference type="GO" id="GO:0052717">
    <property type="term" value="F:tRNA-specific adenosine-34 deaminase activity"/>
    <property type="evidence" value="ECO:0007669"/>
    <property type="project" value="UniProtKB-EC"/>
</dbReference>
<keyword evidence="3 6" id="KW-0378">Hydrolase</keyword>
<dbReference type="PANTHER" id="PTHR11079:SF202">
    <property type="entry name" value="TRNA-SPECIFIC ADENOSINE DEAMINASE"/>
    <property type="match status" value="1"/>
</dbReference>
<organism evidence="8 9">
    <name type="scientific">Litoribrevibacter euphylliae</name>
    <dbReference type="NCBI Taxonomy" id="1834034"/>
    <lineage>
        <taxon>Bacteria</taxon>
        <taxon>Pseudomonadati</taxon>
        <taxon>Pseudomonadota</taxon>
        <taxon>Gammaproteobacteria</taxon>
        <taxon>Oceanospirillales</taxon>
        <taxon>Oceanospirillaceae</taxon>
        <taxon>Litoribrevibacter</taxon>
    </lineage>
</organism>
<keyword evidence="1 6" id="KW-0819">tRNA processing</keyword>
<name>A0ABV7HCE6_9GAMM</name>